<accession>A0A1X6WWJ5</accession>
<dbReference type="EMBL" id="FWFG01000040">
    <property type="protein sequence ID" value="SLM89966.1"/>
    <property type="molecule type" value="Genomic_DNA"/>
</dbReference>
<comment type="similarity">
    <text evidence="1">Belongs to the serpin family.</text>
</comment>
<dbReference type="Gene3D" id="2.30.39.10">
    <property type="entry name" value="Alpha-1-antitrypsin, domain 1"/>
    <property type="match status" value="1"/>
</dbReference>
<name>A0A1X6WWJ5_9MICO</name>
<evidence type="ECO:0000256" key="2">
    <source>
        <dbReference type="SAM" id="MobiDB-lite"/>
    </source>
</evidence>
<protein>
    <submittedName>
        <fullName evidence="4">Serine protease inhibitor (Serpin family)</fullName>
    </submittedName>
</protein>
<evidence type="ECO:0000259" key="3">
    <source>
        <dbReference type="SMART" id="SM00093"/>
    </source>
</evidence>
<dbReference type="Pfam" id="PF00079">
    <property type="entry name" value="Serpin"/>
    <property type="match status" value="1"/>
</dbReference>
<dbReference type="InterPro" id="IPR023796">
    <property type="entry name" value="Serpin_dom"/>
</dbReference>
<evidence type="ECO:0000313" key="4">
    <source>
        <dbReference type="EMBL" id="SLM89966.1"/>
    </source>
</evidence>
<dbReference type="PROSITE" id="PS00284">
    <property type="entry name" value="SERPIN"/>
    <property type="match status" value="1"/>
</dbReference>
<dbReference type="InterPro" id="IPR042178">
    <property type="entry name" value="Serpin_sf_1"/>
</dbReference>
<gene>
    <name evidence="4" type="ORF">FM110_04390</name>
</gene>
<dbReference type="SMART" id="SM00093">
    <property type="entry name" value="SERPIN"/>
    <property type="match status" value="1"/>
</dbReference>
<dbReference type="GO" id="GO:0004867">
    <property type="term" value="F:serine-type endopeptidase inhibitor activity"/>
    <property type="evidence" value="ECO:0007669"/>
    <property type="project" value="InterPro"/>
</dbReference>
<organism evidence="4 5">
    <name type="scientific">Brachybacterium nesterenkovii</name>
    <dbReference type="NCBI Taxonomy" id="47847"/>
    <lineage>
        <taxon>Bacteria</taxon>
        <taxon>Bacillati</taxon>
        <taxon>Actinomycetota</taxon>
        <taxon>Actinomycetes</taxon>
        <taxon>Micrococcales</taxon>
        <taxon>Dermabacteraceae</taxon>
        <taxon>Brachybacterium</taxon>
    </lineage>
</organism>
<dbReference type="SUPFAM" id="SSF56574">
    <property type="entry name" value="Serpins"/>
    <property type="match status" value="1"/>
</dbReference>
<dbReference type="GO" id="GO:0005615">
    <property type="term" value="C:extracellular space"/>
    <property type="evidence" value="ECO:0007669"/>
    <property type="project" value="InterPro"/>
</dbReference>
<dbReference type="PANTHER" id="PTHR11461:SF211">
    <property type="entry name" value="GH10112P-RELATED"/>
    <property type="match status" value="1"/>
</dbReference>
<evidence type="ECO:0000256" key="1">
    <source>
        <dbReference type="RuleBase" id="RU000411"/>
    </source>
</evidence>
<dbReference type="Proteomes" id="UP000195981">
    <property type="component" value="Unassembled WGS sequence"/>
</dbReference>
<dbReference type="Gene3D" id="3.30.497.10">
    <property type="entry name" value="Antithrombin, subunit I, domain 2"/>
    <property type="match status" value="1"/>
</dbReference>
<feature type="region of interest" description="Disordered" evidence="2">
    <location>
        <begin position="1"/>
        <end position="38"/>
    </location>
</feature>
<dbReference type="PANTHER" id="PTHR11461">
    <property type="entry name" value="SERINE PROTEASE INHIBITOR, SERPIN"/>
    <property type="match status" value="1"/>
</dbReference>
<dbReference type="AlphaFoldDB" id="A0A1X6WWJ5"/>
<feature type="domain" description="Serpin" evidence="3">
    <location>
        <begin position="46"/>
        <end position="418"/>
    </location>
</feature>
<proteinExistence type="inferred from homology"/>
<keyword evidence="5" id="KW-1185">Reference proteome</keyword>
<evidence type="ECO:0000313" key="5">
    <source>
        <dbReference type="Proteomes" id="UP000195981"/>
    </source>
</evidence>
<reference evidence="4 5" key="1">
    <citation type="submission" date="2017-02" db="EMBL/GenBank/DDBJ databases">
        <authorList>
            <person name="Peterson S.W."/>
        </authorList>
    </citation>
    <scope>NUCLEOTIDE SEQUENCE [LARGE SCALE GENOMIC DNA]</scope>
    <source>
        <strain evidence="4 5">CIP104813</strain>
    </source>
</reference>
<dbReference type="InterPro" id="IPR036186">
    <property type="entry name" value="Serpin_sf"/>
</dbReference>
<dbReference type="InterPro" id="IPR000215">
    <property type="entry name" value="Serpin_fam"/>
</dbReference>
<dbReference type="InterPro" id="IPR042185">
    <property type="entry name" value="Serpin_sf_2"/>
</dbReference>
<sequence>MLGGCGALRSIIPGGGGSEEDLRSDVDPAAPPTPEEIRGRLLPFTTGMLSAFGTEGTSAVLSPLSVLVALAMTAQGAEGETLAQLQEVLGGDAAELAATASCLRSVLAAVGKDERENREKGDPEPASATLVDALWIQDGYEVQQDYLDAFARGFDTGLHTADFQDPGGRDRAREDINSFVDDATEGRIPELLAEDVLTDLTRLVLVDALHVKSAWPDTLVPMGPVPFTLADGTTADIDMLGAETSSWYEDAQLQATRLDTFGDEVALVLARPVGDIPAVLEHWRADGGAALGTLLDGLEDGGDAEVDLVLPPVDLRTATSVKKTLTAMGLELAFGDDADFTGISTQEDLRIGDVIHEAVITVDEEGMEAAAATAVVTEAGAAPGQEEPTRLVLDRPFLFLVIERSTRAPLVVGWTADPRQKG</sequence>
<dbReference type="InterPro" id="IPR023795">
    <property type="entry name" value="Serpin_CS"/>
</dbReference>